<reference evidence="1 2" key="1">
    <citation type="journal article" date="2021" name="Commun. Biol.">
        <title>The genome of Shorea leprosula (Dipterocarpaceae) highlights the ecological relevance of drought in aseasonal tropical rainforests.</title>
        <authorList>
            <person name="Ng K.K.S."/>
            <person name="Kobayashi M.J."/>
            <person name="Fawcett J.A."/>
            <person name="Hatakeyama M."/>
            <person name="Paape T."/>
            <person name="Ng C.H."/>
            <person name="Ang C.C."/>
            <person name="Tnah L.H."/>
            <person name="Lee C.T."/>
            <person name="Nishiyama T."/>
            <person name="Sese J."/>
            <person name="O'Brien M.J."/>
            <person name="Copetti D."/>
            <person name="Mohd Noor M.I."/>
            <person name="Ong R.C."/>
            <person name="Putra M."/>
            <person name="Sireger I.Z."/>
            <person name="Indrioko S."/>
            <person name="Kosugi Y."/>
            <person name="Izuno A."/>
            <person name="Isagi Y."/>
            <person name="Lee S.L."/>
            <person name="Shimizu K.K."/>
        </authorList>
    </citation>
    <scope>NUCLEOTIDE SEQUENCE [LARGE SCALE GENOMIC DNA]</scope>
    <source>
        <strain evidence="1">214</strain>
    </source>
</reference>
<evidence type="ECO:0000313" key="1">
    <source>
        <dbReference type="EMBL" id="GKV24751.1"/>
    </source>
</evidence>
<dbReference type="InterPro" id="IPR021109">
    <property type="entry name" value="Peptidase_aspartic_dom_sf"/>
</dbReference>
<protein>
    <recommendedName>
        <fullName evidence="3">Asp_protease_2 domain-containing protein</fullName>
    </recommendedName>
</protein>
<evidence type="ECO:0000313" key="2">
    <source>
        <dbReference type="Proteomes" id="UP001054252"/>
    </source>
</evidence>
<dbReference type="AlphaFoldDB" id="A0AAV5KJQ8"/>
<dbReference type="Proteomes" id="UP001054252">
    <property type="component" value="Unassembled WGS sequence"/>
</dbReference>
<name>A0AAV5KJQ8_9ROSI</name>
<dbReference type="PANTHER" id="PTHR35046">
    <property type="entry name" value="ZINC KNUCKLE (CCHC-TYPE) FAMILY PROTEIN"/>
    <property type="match status" value="1"/>
</dbReference>
<dbReference type="Gene3D" id="2.40.70.10">
    <property type="entry name" value="Acid Proteases"/>
    <property type="match status" value="1"/>
</dbReference>
<comment type="caution">
    <text evidence="1">The sequence shown here is derived from an EMBL/GenBank/DDBJ whole genome shotgun (WGS) entry which is preliminary data.</text>
</comment>
<evidence type="ECO:0008006" key="3">
    <source>
        <dbReference type="Google" id="ProtNLM"/>
    </source>
</evidence>
<gene>
    <name evidence="1" type="ORF">SLEP1_g34324</name>
</gene>
<sequence length="135" mass="15613">MRIMTKEHNDKTKSPQLEEELIITGHRESLVVHQSLHATILKDKDWLRHNTFHTKCTSRGKVCNVIIDSGSCENVVSNYIVGKLRLLVKDHPHPYELQWLQKGNEVKVTKCCLVSFSIGIRYQDEVWCDVILMDA</sequence>
<accession>A0AAV5KJQ8</accession>
<organism evidence="1 2">
    <name type="scientific">Rubroshorea leprosula</name>
    <dbReference type="NCBI Taxonomy" id="152421"/>
    <lineage>
        <taxon>Eukaryota</taxon>
        <taxon>Viridiplantae</taxon>
        <taxon>Streptophyta</taxon>
        <taxon>Embryophyta</taxon>
        <taxon>Tracheophyta</taxon>
        <taxon>Spermatophyta</taxon>
        <taxon>Magnoliopsida</taxon>
        <taxon>eudicotyledons</taxon>
        <taxon>Gunneridae</taxon>
        <taxon>Pentapetalae</taxon>
        <taxon>rosids</taxon>
        <taxon>malvids</taxon>
        <taxon>Malvales</taxon>
        <taxon>Dipterocarpaceae</taxon>
        <taxon>Rubroshorea</taxon>
    </lineage>
</organism>
<proteinExistence type="predicted"/>
<dbReference type="EMBL" id="BPVZ01000066">
    <property type="protein sequence ID" value="GKV24751.1"/>
    <property type="molecule type" value="Genomic_DNA"/>
</dbReference>
<keyword evidence="2" id="KW-1185">Reference proteome</keyword>
<dbReference type="PANTHER" id="PTHR35046:SF26">
    <property type="entry name" value="RNA-DIRECTED DNA POLYMERASE"/>
    <property type="match status" value="1"/>
</dbReference>
<dbReference type="CDD" id="cd00303">
    <property type="entry name" value="retropepsin_like"/>
    <property type="match status" value="1"/>
</dbReference>